<keyword evidence="3" id="KW-0804">Transcription</keyword>
<keyword evidence="4" id="KW-0539">Nucleus</keyword>
<dbReference type="Proteomes" id="UP001189624">
    <property type="component" value="Chromosome 6"/>
</dbReference>
<dbReference type="AlphaFoldDB" id="A0AA86SLX7"/>
<dbReference type="GO" id="GO:0005634">
    <property type="term" value="C:nucleus"/>
    <property type="evidence" value="ECO:0007669"/>
    <property type="project" value="TreeGrafter"/>
</dbReference>
<sequence>MAKSLSINSDSESSGDYPASPPPALDENQASMKLVIVNVAAGCDVLKSILDIGRRGHTSLAVQSASGTIASVTLRHIPHSVPALRVYGPFNLLSLTGSYFYNNQHTLHPGATPPPSFSFGIHLSTSDGHVFGGNIDGPVIASKNVSLTIFTFKNPGIDKYVPEGEENDDQNDNNKNNKNCNNSRGDLSMLNSAS</sequence>
<reference evidence="7" key="1">
    <citation type="submission" date="2023-10" db="EMBL/GenBank/DDBJ databases">
        <authorList>
            <person name="Domelevo Entfellner J.-B."/>
        </authorList>
    </citation>
    <scope>NUCLEOTIDE SEQUENCE</scope>
</reference>
<feature type="compositionally biased region" description="Polar residues" evidence="5">
    <location>
        <begin position="1"/>
        <end position="14"/>
    </location>
</feature>
<dbReference type="CDD" id="cd11378">
    <property type="entry name" value="DUF296"/>
    <property type="match status" value="1"/>
</dbReference>
<dbReference type="PANTHER" id="PTHR31100">
    <property type="entry name" value="AT-HOOK MOTIF NUCLEAR-LOCALIZED PROTEIN 15"/>
    <property type="match status" value="1"/>
</dbReference>
<keyword evidence="8" id="KW-1185">Reference proteome</keyword>
<dbReference type="GO" id="GO:0003700">
    <property type="term" value="F:DNA-binding transcription factor activity"/>
    <property type="evidence" value="ECO:0007669"/>
    <property type="project" value="TreeGrafter"/>
</dbReference>
<name>A0AA86SLX7_9FABA</name>
<feature type="compositionally biased region" description="Polar residues" evidence="5">
    <location>
        <begin position="183"/>
        <end position="194"/>
    </location>
</feature>
<feature type="region of interest" description="Disordered" evidence="5">
    <location>
        <begin position="1"/>
        <end position="24"/>
    </location>
</feature>
<gene>
    <name evidence="7" type="ORF">AYBTSS11_LOCUS20543</name>
</gene>
<dbReference type="SUPFAM" id="SSF117856">
    <property type="entry name" value="AF0104/ALDC/Ptd012-like"/>
    <property type="match status" value="1"/>
</dbReference>
<evidence type="ECO:0000256" key="4">
    <source>
        <dbReference type="ARBA" id="ARBA00023242"/>
    </source>
</evidence>
<evidence type="ECO:0000313" key="7">
    <source>
        <dbReference type="EMBL" id="CAJ1964862.1"/>
    </source>
</evidence>
<accession>A0AA86SLX7</accession>
<evidence type="ECO:0000256" key="5">
    <source>
        <dbReference type="SAM" id="MobiDB-lite"/>
    </source>
</evidence>
<dbReference type="GO" id="GO:0003680">
    <property type="term" value="F:minor groove of adenine-thymine-rich DNA binding"/>
    <property type="evidence" value="ECO:0007669"/>
    <property type="project" value="InterPro"/>
</dbReference>
<proteinExistence type="predicted"/>
<feature type="domain" description="PPC" evidence="6">
    <location>
        <begin position="29"/>
        <end position="174"/>
    </location>
</feature>
<protein>
    <recommendedName>
        <fullName evidence="6">PPC domain-containing protein</fullName>
    </recommendedName>
</protein>
<keyword evidence="2" id="KW-0238">DNA-binding</keyword>
<evidence type="ECO:0000256" key="1">
    <source>
        <dbReference type="ARBA" id="ARBA00023015"/>
    </source>
</evidence>
<feature type="region of interest" description="Disordered" evidence="5">
    <location>
        <begin position="158"/>
        <end position="194"/>
    </location>
</feature>
<dbReference type="EMBL" id="OY731403">
    <property type="protein sequence ID" value="CAJ1964862.1"/>
    <property type="molecule type" value="Genomic_DNA"/>
</dbReference>
<dbReference type="InterPro" id="IPR005175">
    <property type="entry name" value="PPC_dom"/>
</dbReference>
<organism evidence="7 8">
    <name type="scientific">Sphenostylis stenocarpa</name>
    <dbReference type="NCBI Taxonomy" id="92480"/>
    <lineage>
        <taxon>Eukaryota</taxon>
        <taxon>Viridiplantae</taxon>
        <taxon>Streptophyta</taxon>
        <taxon>Embryophyta</taxon>
        <taxon>Tracheophyta</taxon>
        <taxon>Spermatophyta</taxon>
        <taxon>Magnoliopsida</taxon>
        <taxon>eudicotyledons</taxon>
        <taxon>Gunneridae</taxon>
        <taxon>Pentapetalae</taxon>
        <taxon>rosids</taxon>
        <taxon>fabids</taxon>
        <taxon>Fabales</taxon>
        <taxon>Fabaceae</taxon>
        <taxon>Papilionoideae</taxon>
        <taxon>50 kb inversion clade</taxon>
        <taxon>NPAAA clade</taxon>
        <taxon>indigoferoid/millettioid clade</taxon>
        <taxon>Phaseoleae</taxon>
        <taxon>Sphenostylis</taxon>
    </lineage>
</organism>
<evidence type="ECO:0000259" key="6">
    <source>
        <dbReference type="PROSITE" id="PS51742"/>
    </source>
</evidence>
<dbReference type="PROSITE" id="PS51742">
    <property type="entry name" value="PPC"/>
    <property type="match status" value="1"/>
</dbReference>
<dbReference type="Gramene" id="rna-AYBTSS11_LOCUS20543">
    <property type="protein sequence ID" value="CAJ1964862.1"/>
    <property type="gene ID" value="gene-AYBTSS11_LOCUS20543"/>
</dbReference>
<evidence type="ECO:0000256" key="2">
    <source>
        <dbReference type="ARBA" id="ARBA00023125"/>
    </source>
</evidence>
<evidence type="ECO:0000256" key="3">
    <source>
        <dbReference type="ARBA" id="ARBA00023163"/>
    </source>
</evidence>
<keyword evidence="1" id="KW-0805">Transcription regulation</keyword>
<dbReference type="Gene3D" id="3.30.1330.80">
    <property type="entry name" value="Hypothetical protein, similar to alpha- acetolactate decarboxylase, domain 2"/>
    <property type="match status" value="1"/>
</dbReference>
<dbReference type="PANTHER" id="PTHR31100:SF63">
    <property type="entry name" value="AT-HOOK MOTIF NUCLEAR-LOCALIZED PROTEIN"/>
    <property type="match status" value="1"/>
</dbReference>
<dbReference type="InterPro" id="IPR014476">
    <property type="entry name" value="AHL15-29"/>
</dbReference>
<feature type="compositionally biased region" description="Low complexity" evidence="5">
    <location>
        <begin position="173"/>
        <end position="182"/>
    </location>
</feature>
<evidence type="ECO:0000313" key="8">
    <source>
        <dbReference type="Proteomes" id="UP001189624"/>
    </source>
</evidence>
<dbReference type="Pfam" id="PF03479">
    <property type="entry name" value="PCC"/>
    <property type="match status" value="1"/>
</dbReference>